<reference evidence="6 7" key="1">
    <citation type="submission" date="2020-07" db="EMBL/GenBank/DDBJ databases">
        <title>Taxonomic revisions and descriptions of new bacterial species based on genomic comparisons in the high-G+C-content subgroup of the family Alcaligenaceae.</title>
        <authorList>
            <person name="Szabo A."/>
            <person name="Felfoldi T."/>
        </authorList>
    </citation>
    <scope>NUCLEOTIDE SEQUENCE [LARGE SCALE GENOMIC DNA]</scope>
    <source>
        <strain evidence="6 7">LMG 24012</strain>
    </source>
</reference>
<dbReference type="InterPro" id="IPR016161">
    <property type="entry name" value="Ald_DH/histidinol_DH"/>
</dbReference>
<name>A0A853FUT4_9BURK</name>
<feature type="active site" evidence="3">
    <location>
        <position position="245"/>
    </location>
</feature>
<keyword evidence="7" id="KW-1185">Reference proteome</keyword>
<dbReference type="InterPro" id="IPR029510">
    <property type="entry name" value="Ald_DH_CS_GLU"/>
</dbReference>
<evidence type="ECO:0000256" key="3">
    <source>
        <dbReference type="PROSITE-ProRule" id="PRU10007"/>
    </source>
</evidence>
<dbReference type="EMBL" id="JACCEM010000005">
    <property type="protein sequence ID" value="NYT49725.1"/>
    <property type="molecule type" value="Genomic_DNA"/>
</dbReference>
<dbReference type="PROSITE" id="PS00687">
    <property type="entry name" value="ALDEHYDE_DEHYDR_GLU"/>
    <property type="match status" value="1"/>
</dbReference>
<dbReference type="InterPro" id="IPR016163">
    <property type="entry name" value="Ald_DH_C"/>
</dbReference>
<accession>A0A853FUT4</accession>
<evidence type="ECO:0000259" key="5">
    <source>
        <dbReference type="Pfam" id="PF00171"/>
    </source>
</evidence>
<keyword evidence="2 4" id="KW-0560">Oxidoreductase</keyword>
<organism evidence="6 7">
    <name type="scientific">Parapusillimonas granuli</name>
    <dbReference type="NCBI Taxonomy" id="380911"/>
    <lineage>
        <taxon>Bacteria</taxon>
        <taxon>Pseudomonadati</taxon>
        <taxon>Pseudomonadota</taxon>
        <taxon>Betaproteobacteria</taxon>
        <taxon>Burkholderiales</taxon>
        <taxon>Alcaligenaceae</taxon>
        <taxon>Parapusillimonas</taxon>
    </lineage>
</organism>
<dbReference type="Proteomes" id="UP000559809">
    <property type="component" value="Unassembled WGS sequence"/>
</dbReference>
<comment type="similarity">
    <text evidence="1 4">Belongs to the aldehyde dehydrogenase family.</text>
</comment>
<dbReference type="FunFam" id="3.40.605.10:FF:000007">
    <property type="entry name" value="NAD/NADP-dependent betaine aldehyde dehydrogenase"/>
    <property type="match status" value="1"/>
</dbReference>
<dbReference type="GO" id="GO:0016620">
    <property type="term" value="F:oxidoreductase activity, acting on the aldehyde or oxo group of donors, NAD or NADP as acceptor"/>
    <property type="evidence" value="ECO:0007669"/>
    <property type="project" value="InterPro"/>
</dbReference>
<dbReference type="SUPFAM" id="SSF53720">
    <property type="entry name" value="ALDH-like"/>
    <property type="match status" value="1"/>
</dbReference>
<dbReference type="CDD" id="cd07106">
    <property type="entry name" value="ALDH_AldA-AAD23400"/>
    <property type="match status" value="1"/>
</dbReference>
<evidence type="ECO:0000256" key="4">
    <source>
        <dbReference type="RuleBase" id="RU003345"/>
    </source>
</evidence>
<comment type="caution">
    <text evidence="6">The sequence shown here is derived from an EMBL/GenBank/DDBJ whole genome shotgun (WGS) entry which is preliminary data.</text>
</comment>
<sequence>MRAFTMEFTHTINGLAVSSEGDFEVIDPATARGFARCPDATREQLDQAVAAARRAFGQWRRTPAAERGEYVRAFAAALRASATRLAPLLTQEQGKPLAAATSEFLRSADHIDVLSTIDIGGELLRSGGRDKVELHYRPLGVVGAITPWNFPVVLAVWKIAHAIYTGNTVVLKPSPYTPLTTLKLGELARGILPPGVLNVLAGGNDLGAWMSEHPGIDKISFTGSGPTGKKVLRSASSSLKRVTLELGGNDAAIVLPDVDIPKAAQDIFWGAFNNSGQICKAIKRIYVHEDIYAPMGNALAAIARATKVGSGMEPGVQLGPVQNRAQFDIVNALIDDARRQGGEFLSGGEPLPLPGYFIPPTIVSGLGKGSRLVEEEPFGPVVPLIRYVSVDDALDQANDTAFGLSGSIWTVDIEQGRALAARLEVGTAWVNQHGGSDPHLPFGGAKASGMGHENALLGLRDYMQLSVVQSPPDPSAPAAK</sequence>
<dbReference type="Gene3D" id="3.40.605.10">
    <property type="entry name" value="Aldehyde Dehydrogenase, Chain A, domain 1"/>
    <property type="match status" value="1"/>
</dbReference>
<evidence type="ECO:0000256" key="1">
    <source>
        <dbReference type="ARBA" id="ARBA00009986"/>
    </source>
</evidence>
<dbReference type="Gene3D" id="3.40.309.10">
    <property type="entry name" value="Aldehyde Dehydrogenase, Chain A, domain 2"/>
    <property type="match status" value="1"/>
</dbReference>
<dbReference type="InterPro" id="IPR015590">
    <property type="entry name" value="Aldehyde_DH_dom"/>
</dbReference>
<dbReference type="InterPro" id="IPR044086">
    <property type="entry name" value="LUC3-like"/>
</dbReference>
<feature type="domain" description="Aldehyde dehydrogenase" evidence="5">
    <location>
        <begin position="20"/>
        <end position="467"/>
    </location>
</feature>
<dbReference type="AlphaFoldDB" id="A0A853FUT4"/>
<evidence type="ECO:0000313" key="6">
    <source>
        <dbReference type="EMBL" id="NYT49725.1"/>
    </source>
</evidence>
<proteinExistence type="inferred from homology"/>
<dbReference type="PANTHER" id="PTHR11699">
    <property type="entry name" value="ALDEHYDE DEHYDROGENASE-RELATED"/>
    <property type="match status" value="1"/>
</dbReference>
<protein>
    <submittedName>
        <fullName evidence="6">Aldehyde dehydrogenase family protein</fullName>
    </submittedName>
</protein>
<evidence type="ECO:0000256" key="2">
    <source>
        <dbReference type="ARBA" id="ARBA00023002"/>
    </source>
</evidence>
<dbReference type="InterPro" id="IPR016162">
    <property type="entry name" value="Ald_DH_N"/>
</dbReference>
<gene>
    <name evidence="6" type="ORF">H0A72_10450</name>
</gene>
<dbReference type="Pfam" id="PF00171">
    <property type="entry name" value="Aldedh"/>
    <property type="match status" value="1"/>
</dbReference>
<evidence type="ECO:0000313" key="7">
    <source>
        <dbReference type="Proteomes" id="UP000559809"/>
    </source>
</evidence>